<dbReference type="AlphaFoldDB" id="A0A9P7RAS7"/>
<sequence>MVVNRSPSVCRELGNLNLEQPLKEPRIQAILQVVRNIFQLNVTIAADKRAEVGRNSLSFQSPYDMLAIIRAVGQEYHADHCSPIHPAWATTNGDVWQSDHRLELSAVYKIRTMNSLMARWVNWSADQKHTDVEEVPREIMRDHITRAADLVARPVRQQSSPGLLSLQF</sequence>
<comment type="caution">
    <text evidence="1">The sequence shown here is derived from an EMBL/GenBank/DDBJ whole genome shotgun (WGS) entry which is preliminary data.</text>
</comment>
<protein>
    <submittedName>
        <fullName evidence="1">Global transactivator</fullName>
    </submittedName>
</protein>
<gene>
    <name evidence="1" type="ORF">JMJ77_001022</name>
</gene>
<name>A0A9P7RAS7_9PEZI</name>
<dbReference type="Proteomes" id="UP000699042">
    <property type="component" value="Unassembled WGS sequence"/>
</dbReference>
<keyword evidence="2" id="KW-1185">Reference proteome</keyword>
<organism evidence="1 2">
    <name type="scientific">Colletotrichum scovillei</name>
    <dbReference type="NCBI Taxonomy" id="1209932"/>
    <lineage>
        <taxon>Eukaryota</taxon>
        <taxon>Fungi</taxon>
        <taxon>Dikarya</taxon>
        <taxon>Ascomycota</taxon>
        <taxon>Pezizomycotina</taxon>
        <taxon>Sordariomycetes</taxon>
        <taxon>Hypocreomycetidae</taxon>
        <taxon>Glomerellales</taxon>
        <taxon>Glomerellaceae</taxon>
        <taxon>Colletotrichum</taxon>
        <taxon>Colletotrichum acutatum species complex</taxon>
    </lineage>
</organism>
<dbReference type="EMBL" id="JAESDN010000003">
    <property type="protein sequence ID" value="KAG7053946.1"/>
    <property type="molecule type" value="Genomic_DNA"/>
</dbReference>
<reference evidence="1" key="1">
    <citation type="submission" date="2021-05" db="EMBL/GenBank/DDBJ databases">
        <title>Comparative genomics of three Colletotrichum scovillei strains and genetic complementation revealed genes involved fungal growth and virulence on chili pepper.</title>
        <authorList>
            <person name="Hsieh D.-K."/>
            <person name="Chuang S.-C."/>
            <person name="Chen C.-Y."/>
            <person name="Chao Y.-T."/>
            <person name="Lu M.-Y.J."/>
            <person name="Lee M.-H."/>
            <person name="Shih M.-C."/>
        </authorList>
    </citation>
    <scope>NUCLEOTIDE SEQUENCE</scope>
    <source>
        <strain evidence="1">Coll-153</strain>
    </source>
</reference>
<accession>A0A9P7RAS7</accession>
<evidence type="ECO:0000313" key="2">
    <source>
        <dbReference type="Proteomes" id="UP000699042"/>
    </source>
</evidence>
<evidence type="ECO:0000313" key="1">
    <source>
        <dbReference type="EMBL" id="KAG7053946.1"/>
    </source>
</evidence>
<proteinExistence type="predicted"/>